<dbReference type="EMBL" id="JARQZJ010000121">
    <property type="protein sequence ID" value="KAK9887790.1"/>
    <property type="molecule type" value="Genomic_DNA"/>
</dbReference>
<keyword evidence="1" id="KW-0732">Signal</keyword>
<dbReference type="SUPFAM" id="SSF56968">
    <property type="entry name" value="Lipovitellin-phosvitin complex, beta-sheet shell regions"/>
    <property type="match status" value="1"/>
</dbReference>
<gene>
    <name evidence="5" type="ORF">WA026_000103</name>
</gene>
<evidence type="ECO:0000256" key="2">
    <source>
        <dbReference type="PROSITE-ProRule" id="PRU00557"/>
    </source>
</evidence>
<dbReference type="GO" id="GO:0005548">
    <property type="term" value="F:phospholipid transporter activity"/>
    <property type="evidence" value="ECO:0007669"/>
    <property type="project" value="InterPro"/>
</dbReference>
<protein>
    <recommendedName>
        <fullName evidence="4">Vitellogenin domain-containing protein</fullName>
    </recommendedName>
</protein>
<dbReference type="Pfam" id="PF01347">
    <property type="entry name" value="Vitellogenin_N"/>
    <property type="match status" value="1"/>
</dbReference>
<keyword evidence="3" id="KW-0812">Transmembrane</keyword>
<dbReference type="InterPro" id="IPR015819">
    <property type="entry name" value="Lipid_transp_b-sht_shell"/>
</dbReference>
<dbReference type="InterPro" id="IPR039988">
    <property type="entry name" value="MTTP"/>
</dbReference>
<dbReference type="GO" id="GO:0016323">
    <property type="term" value="C:basolateral plasma membrane"/>
    <property type="evidence" value="ECO:0007669"/>
    <property type="project" value="TreeGrafter"/>
</dbReference>
<dbReference type="GO" id="GO:0005783">
    <property type="term" value="C:endoplasmic reticulum"/>
    <property type="evidence" value="ECO:0007669"/>
    <property type="project" value="TreeGrafter"/>
</dbReference>
<keyword evidence="6" id="KW-1185">Reference proteome</keyword>
<evidence type="ECO:0000313" key="5">
    <source>
        <dbReference type="EMBL" id="KAK9887790.1"/>
    </source>
</evidence>
<sequence>MIHFSIFYTIVIWILGTCYGFVLLSSAAGQNGNVEIYKPGEELTILKLWLKEPKLHIKTRKAPSPDGFAYHSSKLEEFRNKPFYVHWTNGKIPKIYVNRDEPTTIVNIKRGLASLLQVQFLDGTAEEIDSSGNCQVEYISTNHQKITKTKRNCLSPDLPYLRNPQTALDAIVESSRVIEYEFNHNLQFFKTMKSNEKHVMSVSTNKDFGSQILSEQVLEFDRVTQDKFPVLTGTVDHILNNLIAAEELSEESLCTVKENVQNEEASSFFAAVDELRSQLSSELLGTTGSAKAFVKLVSLARKSNKEDIKKTLKAKKNVNILPQLFDILGSSPTLATFEAAMTELDLKNENQIDLCERYLWSLALGAYPNPEVVKNYFRHTKSPLMKFPPN</sequence>
<feature type="domain" description="Vitellogenin" evidence="4">
    <location>
        <begin position="1"/>
        <end position="390"/>
    </location>
</feature>
<comment type="caution">
    <text evidence="5">The sequence shown here is derived from an EMBL/GenBank/DDBJ whole genome shotgun (WGS) entry which is preliminary data.</text>
</comment>
<accession>A0AAW1V2T5</accession>
<comment type="caution">
    <text evidence="2">Lacks conserved residue(s) required for the propagation of feature annotation.</text>
</comment>
<dbReference type="PANTHER" id="PTHR13024">
    <property type="entry name" value="MICROSOMAL TRIGLYCERIDE TRANSFER PROTEIN, LARGE SUBUNIT"/>
    <property type="match status" value="1"/>
</dbReference>
<dbReference type="Gene3D" id="1.25.10.20">
    <property type="entry name" value="Vitellinogen, superhelical"/>
    <property type="match status" value="1"/>
</dbReference>
<evidence type="ECO:0000256" key="1">
    <source>
        <dbReference type="ARBA" id="ARBA00022729"/>
    </source>
</evidence>
<dbReference type="Proteomes" id="UP001431783">
    <property type="component" value="Unassembled WGS sequence"/>
</dbReference>
<evidence type="ECO:0000259" key="4">
    <source>
        <dbReference type="PROSITE" id="PS51211"/>
    </source>
</evidence>
<evidence type="ECO:0000256" key="3">
    <source>
        <dbReference type="SAM" id="Phobius"/>
    </source>
</evidence>
<feature type="transmembrane region" description="Helical" evidence="3">
    <location>
        <begin position="6"/>
        <end position="28"/>
    </location>
</feature>
<organism evidence="5 6">
    <name type="scientific">Henosepilachna vigintioctopunctata</name>
    <dbReference type="NCBI Taxonomy" id="420089"/>
    <lineage>
        <taxon>Eukaryota</taxon>
        <taxon>Metazoa</taxon>
        <taxon>Ecdysozoa</taxon>
        <taxon>Arthropoda</taxon>
        <taxon>Hexapoda</taxon>
        <taxon>Insecta</taxon>
        <taxon>Pterygota</taxon>
        <taxon>Neoptera</taxon>
        <taxon>Endopterygota</taxon>
        <taxon>Coleoptera</taxon>
        <taxon>Polyphaga</taxon>
        <taxon>Cucujiformia</taxon>
        <taxon>Coccinelloidea</taxon>
        <taxon>Coccinellidae</taxon>
        <taxon>Epilachninae</taxon>
        <taxon>Epilachnini</taxon>
        <taxon>Henosepilachna</taxon>
    </lineage>
</organism>
<keyword evidence="3" id="KW-0472">Membrane</keyword>
<dbReference type="Gene3D" id="2.30.230.10">
    <property type="entry name" value="Lipovitellin, beta-sheet shell regions, chain A"/>
    <property type="match status" value="1"/>
</dbReference>
<dbReference type="InterPro" id="IPR011030">
    <property type="entry name" value="Lipovitellin_superhlx_dom"/>
</dbReference>
<reference evidence="5 6" key="1">
    <citation type="submission" date="2023-03" db="EMBL/GenBank/DDBJ databases">
        <title>Genome insight into feeding habits of ladybird beetles.</title>
        <authorList>
            <person name="Li H.-S."/>
            <person name="Huang Y.-H."/>
            <person name="Pang H."/>
        </authorList>
    </citation>
    <scope>NUCLEOTIDE SEQUENCE [LARGE SCALE GENOMIC DNA]</scope>
    <source>
        <strain evidence="5">SYSU_2023b</strain>
        <tissue evidence="5">Whole body</tissue>
    </source>
</reference>
<keyword evidence="3" id="KW-1133">Transmembrane helix</keyword>
<name>A0AAW1V2T5_9CUCU</name>
<dbReference type="AlphaFoldDB" id="A0AAW1V2T5"/>
<dbReference type="PROSITE" id="PS51211">
    <property type="entry name" value="VITELLOGENIN"/>
    <property type="match status" value="1"/>
</dbReference>
<dbReference type="GO" id="GO:0005794">
    <property type="term" value="C:Golgi apparatus"/>
    <property type="evidence" value="ECO:0007669"/>
    <property type="project" value="TreeGrafter"/>
</dbReference>
<evidence type="ECO:0000313" key="6">
    <source>
        <dbReference type="Proteomes" id="UP001431783"/>
    </source>
</evidence>
<dbReference type="GO" id="GO:0042157">
    <property type="term" value="P:lipoprotein metabolic process"/>
    <property type="evidence" value="ECO:0007669"/>
    <property type="project" value="TreeGrafter"/>
</dbReference>
<dbReference type="PANTHER" id="PTHR13024:SF0">
    <property type="entry name" value="MICROSOMAL TRIACYLGLYCEROL TRANSFER PROTEIN"/>
    <property type="match status" value="1"/>
</dbReference>
<dbReference type="InterPro" id="IPR001747">
    <property type="entry name" value="Vitellogenin_N"/>
</dbReference>
<dbReference type="InterPro" id="IPR015816">
    <property type="entry name" value="Vitellinogen_b-sht_N"/>
</dbReference>
<proteinExistence type="predicted"/>